<evidence type="ECO:0000256" key="2">
    <source>
        <dbReference type="ARBA" id="ARBA00022448"/>
    </source>
</evidence>
<evidence type="ECO:0000256" key="7">
    <source>
        <dbReference type="ARBA" id="ARBA00023291"/>
    </source>
</evidence>
<proteinExistence type="predicted"/>
<keyword evidence="6" id="KW-0411">Iron-sulfur</keyword>
<keyword evidence="2" id="KW-0813">Transport</keyword>
<sequence length="65" mass="7027">MRIEVDWGRCEGHGICADKAPKIFRIDDDGDLVHGYDGTDVPDTEISAGRSAIGACPVAALREKR</sequence>
<accession>A0ABS4QGK2</accession>
<dbReference type="RefSeq" id="WP_209890016.1">
    <property type="nucleotide sequence ID" value="NZ_JAGGMR010000001.1"/>
</dbReference>
<comment type="caution">
    <text evidence="8">The sequence shown here is derived from an EMBL/GenBank/DDBJ whole genome shotgun (WGS) entry which is preliminary data.</text>
</comment>
<evidence type="ECO:0000313" key="8">
    <source>
        <dbReference type="EMBL" id="MBP2190209.1"/>
    </source>
</evidence>
<dbReference type="Gene3D" id="3.30.70.20">
    <property type="match status" value="1"/>
</dbReference>
<keyword evidence="7" id="KW-0003">3Fe-4S</keyword>
<comment type="cofactor">
    <cofactor evidence="1">
        <name>[3Fe-4S] cluster</name>
        <dbReference type="ChEBI" id="CHEBI:21137"/>
    </cofactor>
</comment>
<evidence type="ECO:0000256" key="3">
    <source>
        <dbReference type="ARBA" id="ARBA00022723"/>
    </source>
</evidence>
<evidence type="ECO:0000256" key="4">
    <source>
        <dbReference type="ARBA" id="ARBA00022982"/>
    </source>
</evidence>
<dbReference type="PANTHER" id="PTHR36923:SF3">
    <property type="entry name" value="FERREDOXIN"/>
    <property type="match status" value="1"/>
</dbReference>
<protein>
    <submittedName>
        <fullName evidence="8">Ferredoxin</fullName>
    </submittedName>
</protein>
<organism evidence="8 9">
    <name type="scientific">Nocardia goodfellowii</name>
    <dbReference type="NCBI Taxonomy" id="882446"/>
    <lineage>
        <taxon>Bacteria</taxon>
        <taxon>Bacillati</taxon>
        <taxon>Actinomycetota</taxon>
        <taxon>Actinomycetes</taxon>
        <taxon>Mycobacteriales</taxon>
        <taxon>Nocardiaceae</taxon>
        <taxon>Nocardia</taxon>
    </lineage>
</organism>
<dbReference type="PANTHER" id="PTHR36923">
    <property type="entry name" value="FERREDOXIN"/>
    <property type="match status" value="1"/>
</dbReference>
<dbReference type="InterPro" id="IPR051269">
    <property type="entry name" value="Fe-S_cluster_ET"/>
</dbReference>
<dbReference type="Pfam" id="PF13459">
    <property type="entry name" value="Fer4_15"/>
    <property type="match status" value="1"/>
</dbReference>
<dbReference type="Proteomes" id="UP001519325">
    <property type="component" value="Unassembled WGS sequence"/>
</dbReference>
<keyword evidence="3" id="KW-0479">Metal-binding</keyword>
<dbReference type="SUPFAM" id="SSF54862">
    <property type="entry name" value="4Fe-4S ferredoxins"/>
    <property type="match status" value="1"/>
</dbReference>
<evidence type="ECO:0000313" key="9">
    <source>
        <dbReference type="Proteomes" id="UP001519325"/>
    </source>
</evidence>
<evidence type="ECO:0000256" key="6">
    <source>
        <dbReference type="ARBA" id="ARBA00023014"/>
    </source>
</evidence>
<gene>
    <name evidence="8" type="ORF">BJ987_003110</name>
</gene>
<evidence type="ECO:0000256" key="5">
    <source>
        <dbReference type="ARBA" id="ARBA00023004"/>
    </source>
</evidence>
<keyword evidence="5" id="KW-0408">Iron</keyword>
<keyword evidence="4" id="KW-0249">Electron transport</keyword>
<evidence type="ECO:0000256" key="1">
    <source>
        <dbReference type="ARBA" id="ARBA00001927"/>
    </source>
</evidence>
<name>A0ABS4QGK2_9NOCA</name>
<keyword evidence="9" id="KW-1185">Reference proteome</keyword>
<dbReference type="EMBL" id="JAGGMR010000001">
    <property type="protein sequence ID" value="MBP2190209.1"/>
    <property type="molecule type" value="Genomic_DNA"/>
</dbReference>
<reference evidence="8 9" key="1">
    <citation type="submission" date="2021-03" db="EMBL/GenBank/DDBJ databases">
        <title>Sequencing the genomes of 1000 actinobacteria strains.</title>
        <authorList>
            <person name="Klenk H.-P."/>
        </authorList>
    </citation>
    <scope>NUCLEOTIDE SEQUENCE [LARGE SCALE GENOMIC DNA]</scope>
    <source>
        <strain evidence="8 9">DSM 45516</strain>
    </source>
</reference>